<gene>
    <name evidence="2" type="primary">AlNc14C128G6869</name>
    <name evidence="2" type="ORF">ALNC14_077600</name>
</gene>
<evidence type="ECO:0000256" key="1">
    <source>
        <dbReference type="SAM" id="Phobius"/>
    </source>
</evidence>
<proteinExistence type="predicted"/>
<protein>
    <submittedName>
        <fullName evidence="2">AlNc14C128G6869 protein</fullName>
    </submittedName>
</protein>
<organism evidence="2">
    <name type="scientific">Albugo laibachii Nc14</name>
    <dbReference type="NCBI Taxonomy" id="890382"/>
    <lineage>
        <taxon>Eukaryota</taxon>
        <taxon>Sar</taxon>
        <taxon>Stramenopiles</taxon>
        <taxon>Oomycota</taxon>
        <taxon>Peronosporomycetes</taxon>
        <taxon>Albuginales</taxon>
        <taxon>Albuginaceae</taxon>
        <taxon>Albugo</taxon>
    </lineage>
</organism>
<dbReference type="AlphaFoldDB" id="F0WK15"/>
<name>F0WK15_9STRA</name>
<keyword evidence="1" id="KW-1133">Transmembrane helix</keyword>
<feature type="transmembrane region" description="Helical" evidence="1">
    <location>
        <begin position="88"/>
        <end position="107"/>
    </location>
</feature>
<sequence length="164" mass="18179">MKDLVKERLLNGLRAKGSFIYHSTNCVFYQVLKLYGKSVVLCIWEQMETLHSPNRNVWGLILGPHIVTLAAILLEWVDASYMHVMSRIGVSLILVPSTLIAIIHSALRLGLNICCCIPAIWYVVRAPAVYEIGALPSSSSVSIAQTSDLRAADHEFCGDLIANW</sequence>
<dbReference type="EMBL" id="FR824173">
    <property type="protein sequence ID" value="CCA21617.1"/>
    <property type="molecule type" value="Genomic_DNA"/>
</dbReference>
<accession>F0WK15</accession>
<keyword evidence="1" id="KW-0472">Membrane</keyword>
<feature type="transmembrane region" description="Helical" evidence="1">
    <location>
        <begin position="57"/>
        <end position="76"/>
    </location>
</feature>
<keyword evidence="1" id="KW-0812">Transmembrane</keyword>
<evidence type="ECO:0000313" key="2">
    <source>
        <dbReference type="EMBL" id="CCA21617.1"/>
    </source>
</evidence>
<reference evidence="2" key="1">
    <citation type="journal article" date="2011" name="PLoS Biol.">
        <title>Gene gain and loss during evolution of obligate parasitism in the white rust pathogen of Arabidopsis thaliana.</title>
        <authorList>
            <person name="Kemen E."/>
            <person name="Gardiner A."/>
            <person name="Schultz-Larsen T."/>
            <person name="Kemen A.C."/>
            <person name="Balmuth A.L."/>
            <person name="Robert-Seilaniantz A."/>
            <person name="Bailey K."/>
            <person name="Holub E."/>
            <person name="Studholme D.J."/>
            <person name="Maclean D."/>
            <person name="Jones J.D."/>
        </authorList>
    </citation>
    <scope>NUCLEOTIDE SEQUENCE</scope>
</reference>
<reference evidence="2" key="2">
    <citation type="submission" date="2011-02" db="EMBL/GenBank/DDBJ databases">
        <authorList>
            <person name="MacLean D."/>
        </authorList>
    </citation>
    <scope>NUCLEOTIDE SEQUENCE</scope>
</reference>
<dbReference type="HOGENOM" id="CLU_1622002_0_0_1"/>